<evidence type="ECO:0000256" key="1">
    <source>
        <dbReference type="ARBA" id="ARBA00004651"/>
    </source>
</evidence>
<keyword evidence="8" id="KW-1185">Reference proteome</keyword>
<dbReference type="Pfam" id="PF01943">
    <property type="entry name" value="Polysacc_synt"/>
    <property type="match status" value="1"/>
</dbReference>
<feature type="transmembrane region" description="Helical" evidence="6">
    <location>
        <begin position="436"/>
        <end position="457"/>
    </location>
</feature>
<keyword evidence="2" id="KW-1003">Cell membrane</keyword>
<dbReference type="PANTHER" id="PTHR30250:SF11">
    <property type="entry name" value="O-ANTIGEN TRANSPORTER-RELATED"/>
    <property type="match status" value="1"/>
</dbReference>
<keyword evidence="3 6" id="KW-0812">Transmembrane</keyword>
<evidence type="ECO:0000256" key="3">
    <source>
        <dbReference type="ARBA" id="ARBA00022692"/>
    </source>
</evidence>
<feature type="transmembrane region" description="Helical" evidence="6">
    <location>
        <begin position="380"/>
        <end position="399"/>
    </location>
</feature>
<feature type="transmembrane region" description="Helical" evidence="6">
    <location>
        <begin position="246"/>
        <end position="266"/>
    </location>
</feature>
<feature type="transmembrane region" description="Helical" evidence="6">
    <location>
        <begin position="110"/>
        <end position="128"/>
    </location>
</feature>
<dbReference type="Proteomes" id="UP001057025">
    <property type="component" value="Chromosome"/>
</dbReference>
<comment type="subcellular location">
    <subcellularLocation>
        <location evidence="1">Cell membrane</location>
        <topology evidence="1">Multi-pass membrane protein</topology>
    </subcellularLocation>
</comment>
<sequence length="473" mass="53610">MKVIKNYLYNAFYQIFILLVPLITSPYLARVLGPKGVGINDYTNAVIQFFIIFGSIGVALYGNRQVAYVRNNREKLTNTFYEIFFMRMITIGIAYVAFFIFLSLVHRFQIYYLAQSFSLLAAAFDISWFFQGVENFAVTVLRNLLVKIITLISIFTLVKSYSDLATYILILSLSLLIGNLTLFPSLKRYIGLPDWKHFHLWKHLHPSLVLFIPEIATQIYLYVNKYMLGLMTNVTQAGFFGQSDKIIKMSLAVVTATGMVMLPHVANAFQRGEMERVRGYLYTTFEFVTALSIPLTCGIAAVAPSFVPLFFSSKFMPVIPLMMLEAIVIVLIAWSNAIGVQYLVPTGQNKAYNYSVILGAIVNIVANIPLILLWGAAGTALATVLSELCVTIYQIYIIRDQIDLKRLFNGYFKYLIAGIIMFLLVFTMDIELKDTWGMLALEIVVGMISYLLMLLILRPQLVQNVLQKVIKKN</sequence>
<feature type="transmembrane region" description="Helical" evidence="6">
    <location>
        <begin position="204"/>
        <end position="223"/>
    </location>
</feature>
<evidence type="ECO:0000256" key="6">
    <source>
        <dbReference type="SAM" id="Phobius"/>
    </source>
</evidence>
<dbReference type="InterPro" id="IPR050833">
    <property type="entry name" value="Poly_Biosynth_Transport"/>
</dbReference>
<evidence type="ECO:0000256" key="4">
    <source>
        <dbReference type="ARBA" id="ARBA00022989"/>
    </source>
</evidence>
<keyword evidence="4 6" id="KW-1133">Transmembrane helix</keyword>
<keyword evidence="5 6" id="KW-0472">Membrane</keyword>
<feature type="transmembrane region" description="Helical" evidence="6">
    <location>
        <begin position="411"/>
        <end position="430"/>
    </location>
</feature>
<feature type="transmembrane region" description="Helical" evidence="6">
    <location>
        <begin position="323"/>
        <end position="344"/>
    </location>
</feature>
<gene>
    <name evidence="7" type="ORF">M3M39_00670</name>
</gene>
<feature type="transmembrane region" description="Helical" evidence="6">
    <location>
        <begin position="287"/>
        <end position="311"/>
    </location>
</feature>
<dbReference type="PANTHER" id="PTHR30250">
    <property type="entry name" value="PST FAMILY PREDICTED COLANIC ACID TRANSPORTER"/>
    <property type="match status" value="1"/>
</dbReference>
<evidence type="ECO:0000256" key="5">
    <source>
        <dbReference type="ARBA" id="ARBA00023136"/>
    </source>
</evidence>
<reference evidence="7" key="1">
    <citation type="submission" date="2022-05" db="EMBL/GenBank/DDBJ databases">
        <authorList>
            <person name="Oliphant S.A."/>
            <person name="Watson-Haigh N.S."/>
            <person name="Sumby K.M."/>
            <person name="Gardner J.M."/>
            <person name="Jiranek V."/>
        </authorList>
    </citation>
    <scope>NUCLEOTIDE SEQUENCE</scope>
    <source>
        <strain evidence="7">KI11_C11</strain>
    </source>
</reference>
<dbReference type="EMBL" id="CP097118">
    <property type="protein sequence ID" value="USS88034.1"/>
    <property type="molecule type" value="Genomic_DNA"/>
</dbReference>
<feature type="transmembrane region" description="Helical" evidence="6">
    <location>
        <begin position="45"/>
        <end position="63"/>
    </location>
</feature>
<evidence type="ECO:0000256" key="2">
    <source>
        <dbReference type="ARBA" id="ARBA00022475"/>
    </source>
</evidence>
<evidence type="ECO:0000313" key="8">
    <source>
        <dbReference type="Proteomes" id="UP001057025"/>
    </source>
</evidence>
<evidence type="ECO:0000313" key="7">
    <source>
        <dbReference type="EMBL" id="USS88034.1"/>
    </source>
</evidence>
<feature type="transmembrane region" description="Helical" evidence="6">
    <location>
        <begin position="84"/>
        <end position="104"/>
    </location>
</feature>
<protein>
    <submittedName>
        <fullName evidence="7">Polysaccharide biosynthesis C-terminal domain-containing protein</fullName>
    </submittedName>
</protein>
<proteinExistence type="predicted"/>
<feature type="transmembrane region" description="Helical" evidence="6">
    <location>
        <begin position="140"/>
        <end position="158"/>
    </location>
</feature>
<feature type="transmembrane region" description="Helical" evidence="6">
    <location>
        <begin position="7"/>
        <end position="25"/>
    </location>
</feature>
<feature type="transmembrane region" description="Helical" evidence="6">
    <location>
        <begin position="164"/>
        <end position="183"/>
    </location>
</feature>
<accession>A0ABY5BT64</accession>
<organism evidence="7 8">
    <name type="scientific">Fructilactobacillus hinvesii</name>
    <dbReference type="NCBI Taxonomy" id="2940300"/>
    <lineage>
        <taxon>Bacteria</taxon>
        <taxon>Bacillati</taxon>
        <taxon>Bacillota</taxon>
        <taxon>Bacilli</taxon>
        <taxon>Lactobacillales</taxon>
        <taxon>Lactobacillaceae</taxon>
        <taxon>Fructilactobacillus</taxon>
    </lineage>
</organism>
<feature type="transmembrane region" description="Helical" evidence="6">
    <location>
        <begin position="351"/>
        <end position="374"/>
    </location>
</feature>
<name>A0ABY5BT64_9LACO</name>
<dbReference type="InterPro" id="IPR002797">
    <property type="entry name" value="Polysacc_synth"/>
</dbReference>
<dbReference type="RefSeq" id="WP_252797323.1">
    <property type="nucleotide sequence ID" value="NZ_CP097118.1"/>
</dbReference>